<reference evidence="4" key="1">
    <citation type="submission" date="2016-11" db="UniProtKB">
        <authorList>
            <consortium name="WormBaseParasite"/>
        </authorList>
    </citation>
    <scope>IDENTIFICATION</scope>
</reference>
<keyword evidence="3" id="KW-1185">Reference proteome</keyword>
<evidence type="ECO:0000256" key="1">
    <source>
        <dbReference type="SAM" id="MobiDB-lite"/>
    </source>
</evidence>
<keyword evidence="2" id="KW-0812">Transmembrane</keyword>
<keyword evidence="2" id="KW-0472">Membrane</keyword>
<feature type="compositionally biased region" description="Low complexity" evidence="1">
    <location>
        <begin position="7"/>
        <end position="24"/>
    </location>
</feature>
<proteinExistence type="predicted"/>
<sequence length="234" mass="26802">MEEEISENSSSESATSSSDSSSEENSVEKEEGEFPLENVADWQPPPVCPKGQFRSNGGNCKQCSVCGEDLLLCEWCLNGWNRFENIGDFEIKCVKMLNIRDIFNRKINGMKNQNQQQPTNEGWKKTLAMVFPSESTNLIRIFGINVGISKEVNDWWKIELAVKIGFYLTLISLALAIIRFIYKKKSSSRTYHTVQVKSPPALEEFQEKDIIRAAESIRQKLGKKDYERLQEEFI</sequence>
<accession>A0A1I8BUS5</accession>
<protein>
    <submittedName>
        <fullName evidence="4">Uncharacterized protein</fullName>
    </submittedName>
</protein>
<evidence type="ECO:0000313" key="4">
    <source>
        <dbReference type="WBParaSite" id="MhA1_Contig575.frz3.gene5"/>
    </source>
</evidence>
<feature type="region of interest" description="Disordered" evidence="1">
    <location>
        <begin position="1"/>
        <end position="43"/>
    </location>
</feature>
<organism evidence="3 4">
    <name type="scientific">Meloidogyne hapla</name>
    <name type="common">Root-knot nematode worm</name>
    <dbReference type="NCBI Taxonomy" id="6305"/>
    <lineage>
        <taxon>Eukaryota</taxon>
        <taxon>Metazoa</taxon>
        <taxon>Ecdysozoa</taxon>
        <taxon>Nematoda</taxon>
        <taxon>Chromadorea</taxon>
        <taxon>Rhabditida</taxon>
        <taxon>Tylenchina</taxon>
        <taxon>Tylenchomorpha</taxon>
        <taxon>Tylenchoidea</taxon>
        <taxon>Meloidogynidae</taxon>
        <taxon>Meloidogyninae</taxon>
        <taxon>Meloidogyne</taxon>
    </lineage>
</organism>
<keyword evidence="2" id="KW-1133">Transmembrane helix</keyword>
<name>A0A1I8BUS5_MELHA</name>
<feature type="transmembrane region" description="Helical" evidence="2">
    <location>
        <begin position="164"/>
        <end position="182"/>
    </location>
</feature>
<dbReference type="Proteomes" id="UP000095281">
    <property type="component" value="Unplaced"/>
</dbReference>
<dbReference type="WBParaSite" id="MhA1_Contig575.frz3.gene5">
    <property type="protein sequence ID" value="MhA1_Contig575.frz3.gene5"/>
    <property type="gene ID" value="MhA1_Contig575.frz3.gene5"/>
</dbReference>
<evidence type="ECO:0000256" key="2">
    <source>
        <dbReference type="SAM" id="Phobius"/>
    </source>
</evidence>
<dbReference type="AlphaFoldDB" id="A0A1I8BUS5"/>
<evidence type="ECO:0000313" key="3">
    <source>
        <dbReference type="Proteomes" id="UP000095281"/>
    </source>
</evidence>